<organism evidence="1 2">
    <name type="scientific">Marasmius tenuissimus</name>
    <dbReference type="NCBI Taxonomy" id="585030"/>
    <lineage>
        <taxon>Eukaryota</taxon>
        <taxon>Fungi</taxon>
        <taxon>Dikarya</taxon>
        <taxon>Basidiomycota</taxon>
        <taxon>Agaricomycotina</taxon>
        <taxon>Agaricomycetes</taxon>
        <taxon>Agaricomycetidae</taxon>
        <taxon>Agaricales</taxon>
        <taxon>Marasmiineae</taxon>
        <taxon>Marasmiaceae</taxon>
        <taxon>Marasmius</taxon>
    </lineage>
</organism>
<protein>
    <submittedName>
        <fullName evidence="1">Uncharacterized protein</fullName>
    </submittedName>
</protein>
<name>A0ABR2ZK51_9AGAR</name>
<keyword evidence="2" id="KW-1185">Reference proteome</keyword>
<proteinExistence type="predicted"/>
<sequence length="363" mass="40541">MESLSFDAHKYVADREYLSNPLRGSSLPNLRDFSFYGPFISKHDTFALPWDQITHVKLALTGVDNALFHLFFPSLTSFDVALSGHDPATGATLVSQASDLVTNLNLTTLKIRWPSPVILAQFLSRLSCSRLLSLHLSYDSHTGPDKNEADDVLRETLTSFLVTSGCSKTLARLAFSTYNPLNAAVLVDILDLTPKLTHLFIEEKKGPIWSYDPDESDYSQTSAFAREQAGMLPELKVLRIVVEGYWRAAQENELLRMFEGIIRSRFKSRVIPPLESAVLERPLVCPPFEGLDNLESLKVLEQAGDTVVKVLFGSTTVVGYGRDSVEDGSRDIQTPRSEQETWVRRKFSVFGKTGSYTKSSSKH</sequence>
<evidence type="ECO:0000313" key="1">
    <source>
        <dbReference type="EMBL" id="KAL0061748.1"/>
    </source>
</evidence>
<dbReference type="Proteomes" id="UP001437256">
    <property type="component" value="Unassembled WGS sequence"/>
</dbReference>
<gene>
    <name evidence="1" type="ORF">AAF712_011421</name>
</gene>
<evidence type="ECO:0000313" key="2">
    <source>
        <dbReference type="Proteomes" id="UP001437256"/>
    </source>
</evidence>
<dbReference type="EMBL" id="JBBXMP010000124">
    <property type="protein sequence ID" value="KAL0061748.1"/>
    <property type="molecule type" value="Genomic_DNA"/>
</dbReference>
<reference evidence="1 2" key="1">
    <citation type="submission" date="2024-05" db="EMBL/GenBank/DDBJ databases">
        <title>A draft genome resource for the thread blight pathogen Marasmius tenuissimus strain MS-2.</title>
        <authorList>
            <person name="Yulfo-Soto G.E."/>
            <person name="Baruah I.K."/>
            <person name="Amoako-Attah I."/>
            <person name="Bukari Y."/>
            <person name="Meinhardt L.W."/>
            <person name="Bailey B.A."/>
            <person name="Cohen S.P."/>
        </authorList>
    </citation>
    <scope>NUCLEOTIDE SEQUENCE [LARGE SCALE GENOMIC DNA]</scope>
    <source>
        <strain evidence="1 2">MS-2</strain>
    </source>
</reference>
<accession>A0ABR2ZK51</accession>
<comment type="caution">
    <text evidence="1">The sequence shown here is derived from an EMBL/GenBank/DDBJ whole genome shotgun (WGS) entry which is preliminary data.</text>
</comment>